<dbReference type="Pfam" id="PF22666">
    <property type="entry name" value="Glyco_hydro_2_N2"/>
    <property type="match status" value="1"/>
</dbReference>
<evidence type="ECO:0000313" key="9">
    <source>
        <dbReference type="Proteomes" id="UP000240883"/>
    </source>
</evidence>
<dbReference type="Pfam" id="PF02836">
    <property type="entry name" value="Glyco_hydro_2_C"/>
    <property type="match status" value="1"/>
</dbReference>
<evidence type="ECO:0000256" key="2">
    <source>
        <dbReference type="ARBA" id="ARBA00022801"/>
    </source>
</evidence>
<comment type="similarity">
    <text evidence="1">Belongs to the glycosyl hydrolase 2 family.</text>
</comment>
<dbReference type="InterPro" id="IPR036156">
    <property type="entry name" value="Beta-gal/glucu_dom_sf"/>
</dbReference>
<evidence type="ECO:0000259" key="5">
    <source>
        <dbReference type="Pfam" id="PF00703"/>
    </source>
</evidence>
<dbReference type="OrthoDB" id="408320at2759"/>
<dbReference type="PANTHER" id="PTHR42732:SF2">
    <property type="entry name" value="BETA-MANNOSIDASE"/>
    <property type="match status" value="1"/>
</dbReference>
<evidence type="ECO:0000313" key="8">
    <source>
        <dbReference type="EMBL" id="PSN71823.1"/>
    </source>
</evidence>
<keyword evidence="9" id="KW-1185">Reference proteome</keyword>
<accession>A0A2T2P2H5</accession>
<reference evidence="8 9" key="1">
    <citation type="journal article" date="2018" name="Front. Microbiol.">
        <title>Genome-Wide Analysis of Corynespora cassiicola Leaf Fall Disease Putative Effectors.</title>
        <authorList>
            <person name="Lopez D."/>
            <person name="Ribeiro S."/>
            <person name="Label P."/>
            <person name="Fumanal B."/>
            <person name="Venisse J.S."/>
            <person name="Kohler A."/>
            <person name="de Oliveira R.R."/>
            <person name="Labutti K."/>
            <person name="Lipzen A."/>
            <person name="Lail K."/>
            <person name="Bauer D."/>
            <person name="Ohm R.A."/>
            <person name="Barry K.W."/>
            <person name="Spatafora J."/>
            <person name="Grigoriev I.V."/>
            <person name="Martin F.M."/>
            <person name="Pujade-Renaud V."/>
        </authorList>
    </citation>
    <scope>NUCLEOTIDE SEQUENCE [LARGE SCALE GENOMIC DNA]</scope>
    <source>
        <strain evidence="8 9">Philippines</strain>
    </source>
</reference>
<dbReference type="SUPFAM" id="SSF51445">
    <property type="entry name" value="(Trans)glycosidases"/>
    <property type="match status" value="1"/>
</dbReference>
<evidence type="ECO:0000256" key="4">
    <source>
        <dbReference type="SAM" id="SignalP"/>
    </source>
</evidence>
<dbReference type="PANTHER" id="PTHR42732">
    <property type="entry name" value="BETA-GALACTOSIDASE"/>
    <property type="match status" value="1"/>
</dbReference>
<dbReference type="InterPro" id="IPR006102">
    <property type="entry name" value="Ig-like_GH2"/>
</dbReference>
<name>A0A2T2P2H5_CORCC</name>
<evidence type="ECO:0000259" key="6">
    <source>
        <dbReference type="Pfam" id="PF02836"/>
    </source>
</evidence>
<evidence type="ECO:0000256" key="1">
    <source>
        <dbReference type="ARBA" id="ARBA00007401"/>
    </source>
</evidence>
<feature type="domain" description="Glycoside hydrolase family 2 immunoglobulin-like beta-sandwich" evidence="5">
    <location>
        <begin position="234"/>
        <end position="318"/>
    </location>
</feature>
<dbReference type="InterPro" id="IPR017853">
    <property type="entry name" value="GH"/>
</dbReference>
<dbReference type="SUPFAM" id="SSF49303">
    <property type="entry name" value="beta-Galactosidase/glucuronidase domain"/>
    <property type="match status" value="1"/>
</dbReference>
<dbReference type="EMBL" id="KZ678130">
    <property type="protein sequence ID" value="PSN71823.1"/>
    <property type="molecule type" value="Genomic_DNA"/>
</dbReference>
<dbReference type="Gene3D" id="3.20.20.80">
    <property type="entry name" value="Glycosidases"/>
    <property type="match status" value="1"/>
</dbReference>
<evidence type="ECO:0000256" key="3">
    <source>
        <dbReference type="ARBA" id="ARBA00023295"/>
    </source>
</evidence>
<feature type="signal peptide" evidence="4">
    <location>
        <begin position="1"/>
        <end position="17"/>
    </location>
</feature>
<evidence type="ECO:0000259" key="7">
    <source>
        <dbReference type="Pfam" id="PF22666"/>
    </source>
</evidence>
<dbReference type="InterPro" id="IPR013783">
    <property type="entry name" value="Ig-like_fold"/>
</dbReference>
<dbReference type="Gene3D" id="2.60.40.10">
    <property type="entry name" value="Immunoglobulins"/>
    <property type="match status" value="1"/>
</dbReference>
<gene>
    <name evidence="8" type="ORF">BS50DRAFT_569435</name>
</gene>
<proteinExistence type="inferred from homology"/>
<dbReference type="InterPro" id="IPR008979">
    <property type="entry name" value="Galactose-bd-like_sf"/>
</dbReference>
<dbReference type="GO" id="GO:0005975">
    <property type="term" value="P:carbohydrate metabolic process"/>
    <property type="evidence" value="ECO:0007669"/>
    <property type="project" value="InterPro"/>
</dbReference>
<dbReference type="InterPro" id="IPR006103">
    <property type="entry name" value="Glyco_hydro_2_cat"/>
</dbReference>
<dbReference type="Proteomes" id="UP000240883">
    <property type="component" value="Unassembled WGS sequence"/>
</dbReference>
<dbReference type="SUPFAM" id="SSF49785">
    <property type="entry name" value="Galactose-binding domain-like"/>
    <property type="match status" value="1"/>
</dbReference>
<dbReference type="InterPro" id="IPR051913">
    <property type="entry name" value="GH2_Domain-Containing"/>
</dbReference>
<keyword evidence="3" id="KW-0326">Glycosidase</keyword>
<feature type="domain" description="Beta-mannosidase-like galactose-binding" evidence="7">
    <location>
        <begin position="119"/>
        <end position="187"/>
    </location>
</feature>
<dbReference type="AlphaFoldDB" id="A0A2T2P2H5"/>
<dbReference type="STRING" id="1448308.A0A2T2P2H5"/>
<protein>
    <submittedName>
        <fullName evidence="8">Glycoside hydrolase</fullName>
    </submittedName>
</protein>
<sequence length="653" mass="73052">MHFSIGLILSLVSAASTASVNSPILKRQDNGTDYVLKQGPLDTPWTEQVGTNPWPEYPRPQLQRTNWKNLNGVWRYRNAAEGDLETPPFGERLEAPVLVPFCLESALSGVMGERTIWSWYQTTFDVPSDWPSGERVLLNFAAVDYEATVFVNGQEAFHHVGGYWAFTVDVTDHLSANGTNELLVHVFDPTDLDGYQIPIGKQTLNPSHIFYRPCSGIWQTVWLESAPAEYITRLDVNADMNGNVNVTVHSSGNGSTPVEITIYEPRSTDVKATSSGSANSAFQFTVDSPDLWSPGSPTLYNISVKLGDDTIQSYTGFRTVSRGEIDGVERPLLNGEFVFQFGTLDQGYWPDGLHTPPSREAMIYDVQALKEVGYNMLRKHIKVEPALFYQACDELGIMVIQDMPSLAPTVVDPNGGTCPGRIPVLNDAVQKEWERQLAIMIETHKSFPSIVTWMIYNEGWGQETRKEYPEFRLTDMVKSLDPTRLIDSVSGWHDHGAGDFHDNHHYATPQCGTPWYSIQSTPYDPRRIGLQGEFGGIGHNVSADHLWKVERALNEINQTYVISATLETWNFNTHTILVELLGQVERYACSGAVWTQTTDVEGEVNGMLTYDRRINRMDKDQWRADIQALYNAAAARGGANVTMLVQRDGMGQL</sequence>
<dbReference type="InterPro" id="IPR054593">
    <property type="entry name" value="Beta-mannosidase-like_N2"/>
</dbReference>
<feature type="domain" description="Glycoside hydrolase family 2 catalytic" evidence="6">
    <location>
        <begin position="360"/>
        <end position="495"/>
    </location>
</feature>
<dbReference type="Gene3D" id="2.60.120.260">
    <property type="entry name" value="Galactose-binding domain-like"/>
    <property type="match status" value="1"/>
</dbReference>
<keyword evidence="4" id="KW-0732">Signal</keyword>
<dbReference type="GO" id="GO:0004553">
    <property type="term" value="F:hydrolase activity, hydrolyzing O-glycosyl compounds"/>
    <property type="evidence" value="ECO:0007669"/>
    <property type="project" value="InterPro"/>
</dbReference>
<keyword evidence="2 8" id="KW-0378">Hydrolase</keyword>
<feature type="chain" id="PRO_5015408001" evidence="4">
    <location>
        <begin position="18"/>
        <end position="653"/>
    </location>
</feature>
<dbReference type="Pfam" id="PF00703">
    <property type="entry name" value="Glyco_hydro_2"/>
    <property type="match status" value="1"/>
</dbReference>
<organism evidence="8 9">
    <name type="scientific">Corynespora cassiicola Philippines</name>
    <dbReference type="NCBI Taxonomy" id="1448308"/>
    <lineage>
        <taxon>Eukaryota</taxon>
        <taxon>Fungi</taxon>
        <taxon>Dikarya</taxon>
        <taxon>Ascomycota</taxon>
        <taxon>Pezizomycotina</taxon>
        <taxon>Dothideomycetes</taxon>
        <taxon>Pleosporomycetidae</taxon>
        <taxon>Pleosporales</taxon>
        <taxon>Corynesporascaceae</taxon>
        <taxon>Corynespora</taxon>
    </lineage>
</organism>